<dbReference type="Proteomes" id="UP000316781">
    <property type="component" value="Unassembled WGS sequence"/>
</dbReference>
<comment type="caution">
    <text evidence="1">The sequence shown here is derived from an EMBL/GenBank/DDBJ whole genome shotgun (WGS) entry which is preliminary data.</text>
</comment>
<proteinExistence type="predicted"/>
<accession>A0A549SNI0</accession>
<evidence type="ECO:0000313" key="2">
    <source>
        <dbReference type="Proteomes" id="UP000316781"/>
    </source>
</evidence>
<protein>
    <submittedName>
        <fullName evidence="1">Uncharacterized protein</fullName>
    </submittedName>
</protein>
<reference evidence="1 2" key="1">
    <citation type="submission" date="2019-07" db="EMBL/GenBank/DDBJ databases">
        <title>Ln-dependent methylotrophs.</title>
        <authorList>
            <person name="Tani A."/>
        </authorList>
    </citation>
    <scope>NUCLEOTIDE SEQUENCE [LARGE SCALE GENOMIC DNA]</scope>
    <source>
        <strain evidence="1 2">SM89A</strain>
    </source>
</reference>
<dbReference type="AlphaFoldDB" id="A0A549SNI0"/>
<organism evidence="1 2">
    <name type="scientific">Methylosinus sporium</name>
    <dbReference type="NCBI Taxonomy" id="428"/>
    <lineage>
        <taxon>Bacteria</taxon>
        <taxon>Pseudomonadati</taxon>
        <taxon>Pseudomonadota</taxon>
        <taxon>Alphaproteobacteria</taxon>
        <taxon>Hyphomicrobiales</taxon>
        <taxon>Methylocystaceae</taxon>
        <taxon>Methylosinus</taxon>
    </lineage>
</organism>
<name>A0A549SNI0_METSR</name>
<dbReference type="EMBL" id="VJMF01000059">
    <property type="protein sequence ID" value="TRL31174.1"/>
    <property type="molecule type" value="Genomic_DNA"/>
</dbReference>
<sequence length="131" mass="14498">MAEIYRQRISALNESLQSDETKAEAAEIVRTLVDRVTLVPEEGRLAVVLRGDLAAMLRFAAGKKKPDVLSEVGLVGDLLSPTSMVAGTHNTRFLRLVEGVVPQQSIWKTRRDRTSVHAPSEVAYKKSQTLR</sequence>
<gene>
    <name evidence="1" type="ORF">FM996_14425</name>
</gene>
<evidence type="ECO:0000313" key="1">
    <source>
        <dbReference type="EMBL" id="TRL31174.1"/>
    </source>
</evidence>